<dbReference type="Proteomes" id="UP001432027">
    <property type="component" value="Unassembled WGS sequence"/>
</dbReference>
<feature type="non-terminal residue" evidence="2">
    <location>
        <position position="90"/>
    </location>
</feature>
<protein>
    <recommendedName>
        <fullName evidence="4">G protein-coupled receptor</fullName>
    </recommendedName>
</protein>
<sequence>HPSTYSVYINRSRALSKLRPILFSNQSIIRSVWMAGCFVCREETCERVKLFNRFYLGFQVFLCILPIVSSFIDACYVLSLLTKHKKAIAE</sequence>
<keyword evidence="1" id="KW-1133">Transmembrane helix</keyword>
<name>A0AAV5UC30_9BILA</name>
<organism evidence="2 3">
    <name type="scientific">Pristionchus entomophagus</name>
    <dbReference type="NCBI Taxonomy" id="358040"/>
    <lineage>
        <taxon>Eukaryota</taxon>
        <taxon>Metazoa</taxon>
        <taxon>Ecdysozoa</taxon>
        <taxon>Nematoda</taxon>
        <taxon>Chromadorea</taxon>
        <taxon>Rhabditida</taxon>
        <taxon>Rhabditina</taxon>
        <taxon>Diplogasteromorpha</taxon>
        <taxon>Diplogasteroidea</taxon>
        <taxon>Neodiplogasteridae</taxon>
        <taxon>Pristionchus</taxon>
    </lineage>
</organism>
<keyword evidence="3" id="KW-1185">Reference proteome</keyword>
<dbReference type="PANTHER" id="PTHR21643:SF6">
    <property type="entry name" value="G-PROTEIN COUPLED RECEPTORS FAMILY 1 PROFILE DOMAIN-CONTAINING PROTEIN"/>
    <property type="match status" value="1"/>
</dbReference>
<dbReference type="AlphaFoldDB" id="A0AAV5UC30"/>
<reference evidence="2" key="1">
    <citation type="submission" date="2023-10" db="EMBL/GenBank/DDBJ databases">
        <title>Genome assembly of Pristionchus species.</title>
        <authorList>
            <person name="Yoshida K."/>
            <person name="Sommer R.J."/>
        </authorList>
    </citation>
    <scope>NUCLEOTIDE SEQUENCE</scope>
    <source>
        <strain evidence="2">RS0144</strain>
    </source>
</reference>
<feature type="non-terminal residue" evidence="2">
    <location>
        <position position="1"/>
    </location>
</feature>
<evidence type="ECO:0008006" key="4">
    <source>
        <dbReference type="Google" id="ProtNLM"/>
    </source>
</evidence>
<gene>
    <name evidence="2" type="ORF">PENTCL1PPCAC_26649</name>
</gene>
<dbReference type="EMBL" id="BTSX01000006">
    <property type="protein sequence ID" value="GMT04475.1"/>
    <property type="molecule type" value="Genomic_DNA"/>
</dbReference>
<dbReference type="GO" id="GO:0008188">
    <property type="term" value="F:neuropeptide receptor activity"/>
    <property type="evidence" value="ECO:0007669"/>
    <property type="project" value="InterPro"/>
</dbReference>
<dbReference type="InterPro" id="IPR039952">
    <property type="entry name" value="Aex-2"/>
</dbReference>
<evidence type="ECO:0000313" key="2">
    <source>
        <dbReference type="EMBL" id="GMT04475.1"/>
    </source>
</evidence>
<evidence type="ECO:0000256" key="1">
    <source>
        <dbReference type="SAM" id="Phobius"/>
    </source>
</evidence>
<comment type="caution">
    <text evidence="2">The sequence shown here is derived from an EMBL/GenBank/DDBJ whole genome shotgun (WGS) entry which is preliminary data.</text>
</comment>
<proteinExistence type="predicted"/>
<dbReference type="PANTHER" id="PTHR21643">
    <property type="entry name" value="G-PROTEIN COUPLED RECEPTORS FAMILY 1 PROFILE DOMAIN-CONTAINING PROTEIN-RELATED"/>
    <property type="match status" value="1"/>
</dbReference>
<accession>A0AAV5UC30</accession>
<evidence type="ECO:0000313" key="3">
    <source>
        <dbReference type="Proteomes" id="UP001432027"/>
    </source>
</evidence>
<keyword evidence="1" id="KW-0472">Membrane</keyword>
<keyword evidence="1" id="KW-0812">Transmembrane</keyword>
<feature type="transmembrane region" description="Helical" evidence="1">
    <location>
        <begin position="56"/>
        <end position="81"/>
    </location>
</feature>